<dbReference type="GeneID" id="5484278"/>
<evidence type="ECO:0000313" key="3">
    <source>
        <dbReference type="Proteomes" id="UP000001312"/>
    </source>
</evidence>
<evidence type="ECO:0000313" key="2">
    <source>
        <dbReference type="EMBL" id="EDN94767.1"/>
    </source>
</evidence>
<dbReference type="AlphaFoldDB" id="A7EZ75"/>
<dbReference type="InParanoid" id="A7EZ75"/>
<evidence type="ECO:0000256" key="1">
    <source>
        <dbReference type="SAM" id="MobiDB-lite"/>
    </source>
</evidence>
<reference evidence="3" key="1">
    <citation type="journal article" date="2011" name="PLoS Genet.">
        <title>Genomic analysis of the necrotrophic fungal pathogens Sclerotinia sclerotiorum and Botrytis cinerea.</title>
        <authorList>
            <person name="Amselem J."/>
            <person name="Cuomo C.A."/>
            <person name="van Kan J.A."/>
            <person name="Viaud M."/>
            <person name="Benito E.P."/>
            <person name="Couloux A."/>
            <person name="Coutinho P.M."/>
            <person name="de Vries R.P."/>
            <person name="Dyer P.S."/>
            <person name="Fillinger S."/>
            <person name="Fournier E."/>
            <person name="Gout L."/>
            <person name="Hahn M."/>
            <person name="Kohn L."/>
            <person name="Lapalu N."/>
            <person name="Plummer K.M."/>
            <person name="Pradier J.M."/>
            <person name="Quevillon E."/>
            <person name="Sharon A."/>
            <person name="Simon A."/>
            <person name="ten Have A."/>
            <person name="Tudzynski B."/>
            <person name="Tudzynski P."/>
            <person name="Wincker P."/>
            <person name="Andrew M."/>
            <person name="Anthouard V."/>
            <person name="Beever R.E."/>
            <person name="Beffa R."/>
            <person name="Benoit I."/>
            <person name="Bouzid O."/>
            <person name="Brault B."/>
            <person name="Chen Z."/>
            <person name="Choquer M."/>
            <person name="Collemare J."/>
            <person name="Cotton P."/>
            <person name="Danchin E.G."/>
            <person name="Da Silva C."/>
            <person name="Gautier A."/>
            <person name="Giraud C."/>
            <person name="Giraud T."/>
            <person name="Gonzalez C."/>
            <person name="Grossetete S."/>
            <person name="Guldener U."/>
            <person name="Henrissat B."/>
            <person name="Howlett B.J."/>
            <person name="Kodira C."/>
            <person name="Kretschmer M."/>
            <person name="Lappartient A."/>
            <person name="Leroch M."/>
            <person name="Levis C."/>
            <person name="Mauceli E."/>
            <person name="Neuveglise C."/>
            <person name="Oeser B."/>
            <person name="Pearson M."/>
            <person name="Poulain J."/>
            <person name="Poussereau N."/>
            <person name="Quesneville H."/>
            <person name="Rascle C."/>
            <person name="Schumacher J."/>
            <person name="Segurens B."/>
            <person name="Sexton A."/>
            <person name="Silva E."/>
            <person name="Sirven C."/>
            <person name="Soanes D.M."/>
            <person name="Talbot N.J."/>
            <person name="Templeton M."/>
            <person name="Yandava C."/>
            <person name="Yarden O."/>
            <person name="Zeng Q."/>
            <person name="Rollins J.A."/>
            <person name="Lebrun M.H."/>
            <person name="Dickman M."/>
        </authorList>
    </citation>
    <scope>NUCLEOTIDE SEQUENCE [LARGE SCALE GENOMIC DNA]</scope>
    <source>
        <strain evidence="3">ATCC 18683 / 1980 / Ss-1</strain>
    </source>
</reference>
<feature type="compositionally biased region" description="Basic and acidic residues" evidence="1">
    <location>
        <begin position="1"/>
        <end position="26"/>
    </location>
</feature>
<dbReference type="KEGG" id="ssl:SS1G_10641"/>
<keyword evidence="3" id="KW-1185">Reference proteome</keyword>
<gene>
    <name evidence="2" type="ORF">SS1G_10641</name>
</gene>
<proteinExistence type="predicted"/>
<sequence>MPSFGERARQDETKMRKEEKSSEKKWKVLGGIVN</sequence>
<protein>
    <submittedName>
        <fullName evidence="2">Uncharacterized protein</fullName>
    </submittedName>
</protein>
<dbReference type="RefSeq" id="XP_001588195.1">
    <property type="nucleotide sequence ID" value="XM_001588145.1"/>
</dbReference>
<dbReference type="EMBL" id="CH476636">
    <property type="protein sequence ID" value="EDN94767.1"/>
    <property type="molecule type" value="Genomic_DNA"/>
</dbReference>
<accession>A7EZ75</accession>
<name>A7EZ75_SCLS1</name>
<dbReference type="Proteomes" id="UP000001312">
    <property type="component" value="Unassembled WGS sequence"/>
</dbReference>
<organism evidence="2 3">
    <name type="scientific">Sclerotinia sclerotiorum (strain ATCC 18683 / 1980 / Ss-1)</name>
    <name type="common">White mold</name>
    <name type="synonym">Whetzelinia sclerotiorum</name>
    <dbReference type="NCBI Taxonomy" id="665079"/>
    <lineage>
        <taxon>Eukaryota</taxon>
        <taxon>Fungi</taxon>
        <taxon>Dikarya</taxon>
        <taxon>Ascomycota</taxon>
        <taxon>Pezizomycotina</taxon>
        <taxon>Leotiomycetes</taxon>
        <taxon>Helotiales</taxon>
        <taxon>Sclerotiniaceae</taxon>
        <taxon>Sclerotinia</taxon>
    </lineage>
</organism>
<feature type="region of interest" description="Disordered" evidence="1">
    <location>
        <begin position="1"/>
        <end position="34"/>
    </location>
</feature>